<feature type="chain" id="PRO_5001989226" evidence="10">
    <location>
        <begin position="21"/>
        <end position="512"/>
    </location>
</feature>
<dbReference type="PANTHER" id="PTHR47966:SF65">
    <property type="entry name" value="ASPARTIC-TYPE ENDOPEPTIDASE"/>
    <property type="match status" value="1"/>
</dbReference>
<dbReference type="PANTHER" id="PTHR47966">
    <property type="entry name" value="BETA-SITE APP-CLEAVING ENZYME, ISOFORM A-RELATED"/>
    <property type="match status" value="1"/>
</dbReference>
<reference evidence="12 13" key="1">
    <citation type="journal article" date="2015" name="Mol. Plant Microbe Interact.">
        <title>Genome, transcriptome, and functional analyses of Penicillium expansum provide new insights into secondary metabolism and pathogenicity.</title>
        <authorList>
            <person name="Ballester A.R."/>
            <person name="Marcet-Houben M."/>
            <person name="Levin E."/>
            <person name="Sela N."/>
            <person name="Selma-Lazaro C."/>
            <person name="Carmona L."/>
            <person name="Wisniewski M."/>
            <person name="Droby S."/>
            <person name="Gonzalez-Candelas L."/>
            <person name="Gabaldon T."/>
        </authorList>
    </citation>
    <scope>NUCLEOTIDE SEQUENCE [LARGE SCALE GENOMIC DNA]</scope>
    <source>
        <strain evidence="12 13">MD-8</strain>
    </source>
</reference>
<organism evidence="12 13">
    <name type="scientific">Penicillium expansum</name>
    <name type="common">Blue mold rot fungus</name>
    <dbReference type="NCBI Taxonomy" id="27334"/>
    <lineage>
        <taxon>Eukaryota</taxon>
        <taxon>Fungi</taxon>
        <taxon>Dikarya</taxon>
        <taxon>Ascomycota</taxon>
        <taxon>Pezizomycotina</taxon>
        <taxon>Eurotiomycetes</taxon>
        <taxon>Eurotiomycetidae</taxon>
        <taxon>Eurotiales</taxon>
        <taxon>Aspergillaceae</taxon>
        <taxon>Penicillium</taxon>
    </lineage>
</organism>
<dbReference type="GO" id="GO:0098552">
    <property type="term" value="C:side of membrane"/>
    <property type="evidence" value="ECO:0007669"/>
    <property type="project" value="UniProtKB-KW"/>
</dbReference>
<feature type="compositionally biased region" description="Low complexity" evidence="9">
    <location>
        <begin position="447"/>
        <end position="457"/>
    </location>
</feature>
<evidence type="ECO:0000313" key="12">
    <source>
        <dbReference type="EMBL" id="KGO61442.1"/>
    </source>
</evidence>
<feature type="domain" description="Peptidase A1" evidence="11">
    <location>
        <begin position="65"/>
        <end position="401"/>
    </location>
</feature>
<dbReference type="PROSITE" id="PS51767">
    <property type="entry name" value="PEPTIDASE_A1"/>
    <property type="match status" value="1"/>
</dbReference>
<dbReference type="InterPro" id="IPR033876">
    <property type="entry name" value="SAP-like"/>
</dbReference>
<dbReference type="InterPro" id="IPR033121">
    <property type="entry name" value="PEPTIDASE_A1"/>
</dbReference>
<dbReference type="GO" id="GO:0006508">
    <property type="term" value="P:proteolysis"/>
    <property type="evidence" value="ECO:0007669"/>
    <property type="project" value="UniProtKB-KW"/>
</dbReference>
<keyword evidence="13" id="KW-1185">Reference proteome</keyword>
<evidence type="ECO:0000256" key="4">
    <source>
        <dbReference type="ARBA" id="ARBA00022670"/>
    </source>
</evidence>
<keyword evidence="7" id="KW-0378">Hydrolase</keyword>
<feature type="active site" evidence="8">
    <location>
        <position position="290"/>
    </location>
</feature>
<evidence type="ECO:0000313" key="13">
    <source>
        <dbReference type="Proteomes" id="UP000030143"/>
    </source>
</evidence>
<evidence type="ECO:0000256" key="9">
    <source>
        <dbReference type="SAM" id="MobiDB-lite"/>
    </source>
</evidence>
<sequence>MWGLSILPIAALAALPCGNAVTLHKRDEPAIFELPIAKSERSQVLVKRDSKVASTALYNVQNFYYMVNITIGTPAQKVSLSLDTGSSDIWVNVPNSTYCAADDDPCSSTGLFHIKDSSTFKMLDYEMNATYVSGFLAAGPYVTDKLVIGDATVKDMEFALANESKNPHNIWLMIGISGTDGILGIGYASGTDAAANLGKEYANLPEALVKSGAIKSAAYSLWLNKFDGTGNLLFGGVNKARYQGELQTVPIVPVYGRYSSLTIALTDLSVKNTDGTKSYKTGLPLAVTLDNGSPLIALPKELVDPIFKEVGVGYSRADSYPYIPCNMKKADYNVTFSFSGATVSIPLKELIFENYAEADFPEGTCIFGITYSDPGVNLMGDTFLRSAYVVYDLANNEISLANTDYDGGDDDIYEIGTGTAPVPDATLVPTAITSATGNGPNQTDTPSGSLSSESGETTAYVTATATATGTATGTTENGGASSTSSKGLAAFSMGKPNHLLSGFLGAGLLLAV</sequence>
<evidence type="ECO:0000256" key="10">
    <source>
        <dbReference type="SAM" id="SignalP"/>
    </source>
</evidence>
<evidence type="ECO:0000259" key="11">
    <source>
        <dbReference type="PROSITE" id="PS51767"/>
    </source>
</evidence>
<dbReference type="Pfam" id="PF00026">
    <property type="entry name" value="Asp"/>
    <property type="match status" value="1"/>
</dbReference>
<keyword evidence="4" id="KW-0645">Protease</keyword>
<keyword evidence="6" id="KW-0064">Aspartyl protease</keyword>
<name>A0A0A2K144_PENEN</name>
<evidence type="ECO:0000256" key="8">
    <source>
        <dbReference type="PIRSR" id="PIRSR601461-1"/>
    </source>
</evidence>
<dbReference type="AlphaFoldDB" id="A0A0A2K144"/>
<dbReference type="PRINTS" id="PR00792">
    <property type="entry name" value="PEPSIN"/>
</dbReference>
<dbReference type="Proteomes" id="UP000030143">
    <property type="component" value="Unassembled WGS sequence"/>
</dbReference>
<dbReference type="EMBL" id="JQFZ01000034">
    <property type="protein sequence ID" value="KGO61442.1"/>
    <property type="molecule type" value="Genomic_DNA"/>
</dbReference>
<dbReference type="GO" id="GO:0004190">
    <property type="term" value="F:aspartic-type endopeptidase activity"/>
    <property type="evidence" value="ECO:0007669"/>
    <property type="project" value="UniProtKB-KW"/>
</dbReference>
<evidence type="ECO:0000256" key="5">
    <source>
        <dbReference type="ARBA" id="ARBA00022729"/>
    </source>
</evidence>
<feature type="signal peptide" evidence="10">
    <location>
        <begin position="1"/>
        <end position="20"/>
    </location>
</feature>
<dbReference type="VEuPathDB" id="FungiDB:PEXP_001590"/>
<evidence type="ECO:0000256" key="2">
    <source>
        <dbReference type="ARBA" id="ARBA00007447"/>
    </source>
</evidence>
<evidence type="ECO:0000256" key="6">
    <source>
        <dbReference type="ARBA" id="ARBA00022750"/>
    </source>
</evidence>
<dbReference type="Gene3D" id="2.40.70.10">
    <property type="entry name" value="Acid Proteases"/>
    <property type="match status" value="2"/>
</dbReference>
<keyword evidence="3" id="KW-0325">Glycoprotein</keyword>
<dbReference type="STRING" id="27334.A0A0A2K144"/>
<keyword evidence="5 10" id="KW-0732">Signal</keyword>
<feature type="compositionally biased region" description="Low complexity" evidence="9">
    <location>
        <begin position="467"/>
        <end position="485"/>
    </location>
</feature>
<dbReference type="SUPFAM" id="SSF50630">
    <property type="entry name" value="Acid proteases"/>
    <property type="match status" value="1"/>
</dbReference>
<keyword evidence="3" id="KW-0449">Lipoprotein</keyword>
<evidence type="ECO:0000256" key="3">
    <source>
        <dbReference type="ARBA" id="ARBA00022622"/>
    </source>
</evidence>
<protein>
    <submittedName>
        <fullName evidence="12">Peptidase A1</fullName>
    </submittedName>
</protein>
<accession>A0A0A2K144</accession>
<gene>
    <name evidence="12" type="ORF">PEX2_085170</name>
</gene>
<dbReference type="GO" id="GO:0005886">
    <property type="term" value="C:plasma membrane"/>
    <property type="evidence" value="ECO:0007669"/>
    <property type="project" value="UniProtKB-SubCell"/>
</dbReference>
<feature type="active site" evidence="8">
    <location>
        <position position="83"/>
    </location>
</feature>
<dbReference type="HOGENOM" id="CLU_013253_9_3_1"/>
<feature type="region of interest" description="Disordered" evidence="9">
    <location>
        <begin position="432"/>
        <end position="457"/>
    </location>
</feature>
<keyword evidence="3" id="KW-0472">Membrane</keyword>
<dbReference type="RefSeq" id="XP_016602234.1">
    <property type="nucleotide sequence ID" value="XM_016745787.1"/>
</dbReference>
<evidence type="ECO:0000256" key="1">
    <source>
        <dbReference type="ARBA" id="ARBA00004609"/>
    </source>
</evidence>
<comment type="similarity">
    <text evidence="2">Belongs to the peptidase A1 family.</text>
</comment>
<comment type="subcellular location">
    <subcellularLocation>
        <location evidence="1">Cell membrane</location>
        <topology evidence="1">Lipid-anchor</topology>
        <topology evidence="1">GPI-anchor</topology>
    </subcellularLocation>
</comment>
<dbReference type="CDD" id="cd05474">
    <property type="entry name" value="SAP_like"/>
    <property type="match status" value="1"/>
</dbReference>
<keyword evidence="3" id="KW-0336">GPI-anchor</keyword>
<feature type="region of interest" description="Disordered" evidence="9">
    <location>
        <begin position="467"/>
        <end position="486"/>
    </location>
</feature>
<feature type="compositionally biased region" description="Polar residues" evidence="9">
    <location>
        <begin position="432"/>
        <end position="446"/>
    </location>
</feature>
<dbReference type="InterPro" id="IPR001461">
    <property type="entry name" value="Aspartic_peptidase_A1"/>
</dbReference>
<evidence type="ECO:0000256" key="7">
    <source>
        <dbReference type="ARBA" id="ARBA00022801"/>
    </source>
</evidence>
<dbReference type="GeneID" id="27681207"/>
<dbReference type="InterPro" id="IPR021109">
    <property type="entry name" value="Peptidase_aspartic_dom_sf"/>
</dbReference>
<proteinExistence type="inferred from homology"/>
<comment type="caution">
    <text evidence="12">The sequence shown here is derived from an EMBL/GenBank/DDBJ whole genome shotgun (WGS) entry which is preliminary data.</text>
</comment>